<dbReference type="PANTHER" id="PTHR42872:SF6">
    <property type="entry name" value="PROTEIN-GLUTAMATE METHYLESTERASE_PROTEIN-GLUTAMINE GLUTAMINASE"/>
    <property type="match status" value="1"/>
</dbReference>
<dbReference type="RefSeq" id="WP_090199434.1">
    <property type="nucleotide sequence ID" value="NZ_FOYP01000001.1"/>
</dbReference>
<dbReference type="InterPro" id="IPR000673">
    <property type="entry name" value="Sig_transdc_resp-reg_Me-estase"/>
</dbReference>
<dbReference type="GO" id="GO:0000156">
    <property type="term" value="F:phosphorelay response regulator activity"/>
    <property type="evidence" value="ECO:0007669"/>
    <property type="project" value="InterPro"/>
</dbReference>
<keyword evidence="4" id="KW-0145">Chemotaxis</keyword>
<keyword evidence="1 4" id="KW-0378">Hydrolase</keyword>
<organism evidence="7 8">
    <name type="scientific">Yoonia tamlensis</name>
    <dbReference type="NCBI Taxonomy" id="390270"/>
    <lineage>
        <taxon>Bacteria</taxon>
        <taxon>Pseudomonadati</taxon>
        <taxon>Pseudomonadota</taxon>
        <taxon>Alphaproteobacteria</taxon>
        <taxon>Rhodobacterales</taxon>
        <taxon>Paracoccaceae</taxon>
        <taxon>Yoonia</taxon>
    </lineage>
</organism>
<evidence type="ECO:0000313" key="7">
    <source>
        <dbReference type="EMBL" id="SFR43928.1"/>
    </source>
</evidence>
<dbReference type="PANTHER" id="PTHR42872">
    <property type="entry name" value="PROTEIN-GLUTAMATE METHYLESTERASE/PROTEIN-GLUTAMINE GLUTAMINASE"/>
    <property type="match status" value="1"/>
</dbReference>
<dbReference type="EC" id="3.1.1.61" evidence="2"/>
<name>A0A1I6GP39_9RHOB</name>
<dbReference type="OrthoDB" id="9793421at2"/>
<dbReference type="CDD" id="cd16432">
    <property type="entry name" value="CheB_Rec"/>
    <property type="match status" value="1"/>
</dbReference>
<feature type="active site" evidence="4">
    <location>
        <position position="185"/>
    </location>
</feature>
<dbReference type="GO" id="GO:0008984">
    <property type="term" value="F:protein-glutamate methylesterase activity"/>
    <property type="evidence" value="ECO:0007669"/>
    <property type="project" value="UniProtKB-EC"/>
</dbReference>
<comment type="catalytic activity">
    <reaction evidence="3">
        <text>[protein]-L-glutamate 5-O-methyl ester + H2O = L-glutamyl-[protein] + methanol + H(+)</text>
        <dbReference type="Rhea" id="RHEA:23236"/>
        <dbReference type="Rhea" id="RHEA-COMP:10208"/>
        <dbReference type="Rhea" id="RHEA-COMP:10311"/>
        <dbReference type="ChEBI" id="CHEBI:15377"/>
        <dbReference type="ChEBI" id="CHEBI:15378"/>
        <dbReference type="ChEBI" id="CHEBI:17790"/>
        <dbReference type="ChEBI" id="CHEBI:29973"/>
        <dbReference type="ChEBI" id="CHEBI:82795"/>
        <dbReference type="EC" id="3.1.1.61"/>
    </reaction>
</comment>
<dbReference type="Proteomes" id="UP000199478">
    <property type="component" value="Unassembled WGS sequence"/>
</dbReference>
<dbReference type="PROSITE" id="PS50122">
    <property type="entry name" value="CHEB"/>
    <property type="match status" value="1"/>
</dbReference>
<gene>
    <name evidence="7" type="ORF">SAMN04488005_1970</name>
</gene>
<dbReference type="GO" id="GO:0006935">
    <property type="term" value="P:chemotaxis"/>
    <property type="evidence" value="ECO:0007669"/>
    <property type="project" value="UniProtKB-UniRule"/>
</dbReference>
<dbReference type="AlphaFoldDB" id="A0A1I6GP39"/>
<reference evidence="8" key="1">
    <citation type="submission" date="2016-10" db="EMBL/GenBank/DDBJ databases">
        <authorList>
            <person name="Varghese N."/>
            <person name="Submissions S."/>
        </authorList>
    </citation>
    <scope>NUCLEOTIDE SEQUENCE [LARGE SCALE GENOMIC DNA]</scope>
    <source>
        <strain evidence="8">DSM 26879</strain>
    </source>
</reference>
<dbReference type="GO" id="GO:0005737">
    <property type="term" value="C:cytoplasm"/>
    <property type="evidence" value="ECO:0007669"/>
    <property type="project" value="InterPro"/>
</dbReference>
<accession>A0A1I6GP39</accession>
<evidence type="ECO:0000313" key="8">
    <source>
        <dbReference type="Proteomes" id="UP000199478"/>
    </source>
</evidence>
<dbReference type="InterPro" id="IPR035909">
    <property type="entry name" value="CheB_C"/>
</dbReference>
<feature type="active site" evidence="4">
    <location>
        <position position="90"/>
    </location>
</feature>
<evidence type="ECO:0000256" key="4">
    <source>
        <dbReference type="PROSITE-ProRule" id="PRU00050"/>
    </source>
</evidence>
<evidence type="ECO:0000256" key="1">
    <source>
        <dbReference type="ARBA" id="ARBA00022801"/>
    </source>
</evidence>
<evidence type="ECO:0000259" key="6">
    <source>
        <dbReference type="PROSITE" id="PS50122"/>
    </source>
</evidence>
<feature type="active site" evidence="4">
    <location>
        <position position="64"/>
    </location>
</feature>
<protein>
    <recommendedName>
        <fullName evidence="2">protein-glutamate methylesterase</fullName>
        <ecNumber evidence="2">3.1.1.61</ecNumber>
    </recommendedName>
</protein>
<dbReference type="EMBL" id="FOYP01000001">
    <property type="protein sequence ID" value="SFR43928.1"/>
    <property type="molecule type" value="Genomic_DNA"/>
</dbReference>
<proteinExistence type="predicted"/>
<feature type="compositionally biased region" description="Basic and acidic residues" evidence="5">
    <location>
        <begin position="41"/>
        <end position="53"/>
    </location>
</feature>
<dbReference type="Pfam" id="PF01339">
    <property type="entry name" value="CheB_methylest"/>
    <property type="match status" value="1"/>
</dbReference>
<evidence type="ECO:0000256" key="2">
    <source>
        <dbReference type="ARBA" id="ARBA00039140"/>
    </source>
</evidence>
<dbReference type="SUPFAM" id="SSF52738">
    <property type="entry name" value="Methylesterase CheB, C-terminal domain"/>
    <property type="match status" value="1"/>
</dbReference>
<dbReference type="Gene3D" id="3.40.50.180">
    <property type="entry name" value="Methylesterase CheB, C-terminal domain"/>
    <property type="match status" value="1"/>
</dbReference>
<keyword evidence="8" id="KW-1185">Reference proteome</keyword>
<sequence>MIGDMAFEESKVHIVDQQMPAIRRCDVQMAAQAGTAPARPLKPDKSRQNADNGRDQKIILLGASTGGVDALLQILRHFSPFCPPTLIVQHTGGQFAASLIRLLDRATQATVCAAQDGAVPTMGHIYLSPSTEYHLRIATGTPLRIALCNSPARMGHRPAVDALFESALPFAPNITAALLTGMGKDGARGLLALRQAGARTLGQDEKTSIIYGMPRVAKTLGAVERELPISEIGPALLRTAMNRS</sequence>
<feature type="domain" description="CheB-type methylesterase" evidence="6">
    <location>
        <begin position="52"/>
        <end position="237"/>
    </location>
</feature>
<evidence type="ECO:0000256" key="5">
    <source>
        <dbReference type="SAM" id="MobiDB-lite"/>
    </source>
</evidence>
<dbReference type="STRING" id="390270.SAMN04488005_1970"/>
<feature type="region of interest" description="Disordered" evidence="5">
    <location>
        <begin position="33"/>
        <end position="53"/>
    </location>
</feature>
<evidence type="ECO:0000256" key="3">
    <source>
        <dbReference type="ARBA" id="ARBA00048267"/>
    </source>
</evidence>